<dbReference type="Proteomes" id="UP001143480">
    <property type="component" value="Unassembled WGS sequence"/>
</dbReference>
<dbReference type="RefSeq" id="WP_271189555.1">
    <property type="nucleotide sequence ID" value="NZ_BSFP01000037.1"/>
</dbReference>
<proteinExistence type="predicted"/>
<protein>
    <submittedName>
        <fullName evidence="1">Uncharacterized protein</fullName>
    </submittedName>
</protein>
<reference evidence="1" key="1">
    <citation type="journal article" date="2014" name="Int. J. Syst. Evol. Microbiol.">
        <title>Complete genome sequence of Corynebacterium casei LMG S-19264T (=DSM 44701T), isolated from a smear-ripened cheese.</title>
        <authorList>
            <consortium name="US DOE Joint Genome Institute (JGI-PGF)"/>
            <person name="Walter F."/>
            <person name="Albersmeier A."/>
            <person name="Kalinowski J."/>
            <person name="Ruckert C."/>
        </authorList>
    </citation>
    <scope>NUCLEOTIDE SEQUENCE</scope>
    <source>
        <strain evidence="1">VKM Ac-1321</strain>
    </source>
</reference>
<organism evidence="1 2">
    <name type="scientific">Dactylosporangium matsuzakiense</name>
    <dbReference type="NCBI Taxonomy" id="53360"/>
    <lineage>
        <taxon>Bacteria</taxon>
        <taxon>Bacillati</taxon>
        <taxon>Actinomycetota</taxon>
        <taxon>Actinomycetes</taxon>
        <taxon>Micromonosporales</taxon>
        <taxon>Micromonosporaceae</taxon>
        <taxon>Dactylosporangium</taxon>
    </lineage>
</organism>
<evidence type="ECO:0000313" key="2">
    <source>
        <dbReference type="Proteomes" id="UP001143480"/>
    </source>
</evidence>
<accession>A0A9W6KMQ8</accession>
<name>A0A9W6KMQ8_9ACTN</name>
<dbReference type="AlphaFoldDB" id="A0A9W6KMQ8"/>
<sequence>MLYALPATPPVTLIGPDDATWWAARGEDPAGRSALVIGGLHDADALVIAAPLPALAAYLPALHTALQHAVQPGPWHDLTAPPPPGGTLVTLPHTGIRVPDPALHVSAYEEFPMPEPLAYTATLQWGPTPAGNVQHNSCTGAIMYWSAPGTPVNHEQLDAFAAASRTAAGTPLTTDDLIEALISEHQDAAHVAAAVRDGRSPIRLRVPFAYGAGLDSLYYTAERRTAATVTTPAALATLTRDLQRLEVPDGAWWQLWTGQGWEDFTTPPPSCPGLQDPR</sequence>
<evidence type="ECO:0000313" key="1">
    <source>
        <dbReference type="EMBL" id="GLL03735.1"/>
    </source>
</evidence>
<dbReference type="EMBL" id="BSFP01000037">
    <property type="protein sequence ID" value="GLL03735.1"/>
    <property type="molecule type" value="Genomic_DNA"/>
</dbReference>
<keyword evidence="2" id="KW-1185">Reference proteome</keyword>
<reference evidence="1" key="2">
    <citation type="submission" date="2023-01" db="EMBL/GenBank/DDBJ databases">
        <authorList>
            <person name="Sun Q."/>
            <person name="Evtushenko L."/>
        </authorList>
    </citation>
    <scope>NUCLEOTIDE SEQUENCE</scope>
    <source>
        <strain evidence="1">VKM Ac-1321</strain>
    </source>
</reference>
<comment type="caution">
    <text evidence="1">The sequence shown here is derived from an EMBL/GenBank/DDBJ whole genome shotgun (WGS) entry which is preliminary data.</text>
</comment>
<gene>
    <name evidence="1" type="ORF">GCM10017581_054810</name>
</gene>